<evidence type="ECO:0000256" key="7">
    <source>
        <dbReference type="HAMAP-Rule" id="MF_00412"/>
    </source>
</evidence>
<organism evidence="9 10">
    <name type="scientific">Candidatus Bilamarchaeum dharawalense</name>
    <dbReference type="NCBI Taxonomy" id="2885759"/>
    <lineage>
        <taxon>Archaea</taxon>
        <taxon>Candidatus Micrarchaeota</taxon>
        <taxon>Candidatus Micrarchaeia</taxon>
        <taxon>Candidatus Anstonellales</taxon>
        <taxon>Candidatus Bilamarchaeaceae</taxon>
        <taxon>Candidatus Bilamarchaeum</taxon>
    </lineage>
</organism>
<dbReference type="CDD" id="cd07079">
    <property type="entry name" value="ALDH_F18-19_ProA-GPR"/>
    <property type="match status" value="1"/>
</dbReference>
<dbReference type="InterPro" id="IPR000965">
    <property type="entry name" value="GPR_dom"/>
</dbReference>
<keyword evidence="7" id="KW-0963">Cytoplasm</keyword>
<dbReference type="FunFam" id="3.40.309.10:FF:000006">
    <property type="entry name" value="Gamma-glutamyl phosphate reductase"/>
    <property type="match status" value="1"/>
</dbReference>
<dbReference type="Gene3D" id="3.40.309.10">
    <property type="entry name" value="Aldehyde Dehydrogenase, Chain A, domain 2"/>
    <property type="match status" value="1"/>
</dbReference>
<keyword evidence="4 7" id="KW-0521">NADP</keyword>
<dbReference type="AlphaFoldDB" id="A0A5E4LR75"/>
<comment type="function">
    <text evidence="7">Catalyzes the NADPH-dependent reduction of L-glutamate 5-phosphate into L-glutamate 5-semialdehyde and phosphate. The product spontaneously undergoes cyclization to form 1-pyrroline-5-carboxylate.</text>
</comment>
<keyword evidence="2 7" id="KW-0028">Amino-acid biosynthesis</keyword>
<feature type="domain" description="Aldehyde dehydrogenase" evidence="8">
    <location>
        <begin position="6"/>
        <end position="275"/>
    </location>
</feature>
<evidence type="ECO:0000259" key="8">
    <source>
        <dbReference type="Pfam" id="PF00171"/>
    </source>
</evidence>
<dbReference type="SUPFAM" id="SSF53720">
    <property type="entry name" value="ALDH-like"/>
    <property type="match status" value="1"/>
</dbReference>
<dbReference type="PANTHER" id="PTHR11063">
    <property type="entry name" value="GLUTAMATE SEMIALDEHYDE DEHYDROGENASE"/>
    <property type="match status" value="1"/>
</dbReference>
<dbReference type="InterPro" id="IPR016163">
    <property type="entry name" value="Ald_DH_C"/>
</dbReference>
<evidence type="ECO:0000256" key="6">
    <source>
        <dbReference type="ARBA" id="ARBA00049024"/>
    </source>
</evidence>
<comment type="similarity">
    <text evidence="7">Belongs to the gamma-glutamyl phosphate reductase family.</text>
</comment>
<dbReference type="InterPro" id="IPR015590">
    <property type="entry name" value="Aldehyde_DH_dom"/>
</dbReference>
<dbReference type="PANTHER" id="PTHR11063:SF8">
    <property type="entry name" value="DELTA-1-PYRROLINE-5-CARBOXYLATE SYNTHASE"/>
    <property type="match status" value="1"/>
</dbReference>
<gene>
    <name evidence="7" type="primary">proA</name>
    <name evidence="9" type="ORF">LFW2832_00978</name>
</gene>
<dbReference type="GO" id="GO:0004350">
    <property type="term" value="F:glutamate-5-semialdehyde dehydrogenase activity"/>
    <property type="evidence" value="ECO:0007669"/>
    <property type="project" value="UniProtKB-UniRule"/>
</dbReference>
<dbReference type="Pfam" id="PF00171">
    <property type="entry name" value="Aldedh"/>
    <property type="match status" value="2"/>
</dbReference>
<feature type="domain" description="Aldehyde dehydrogenase" evidence="8">
    <location>
        <begin position="305"/>
        <end position="367"/>
    </location>
</feature>
<evidence type="ECO:0000313" key="10">
    <source>
        <dbReference type="Proteomes" id="UP000789941"/>
    </source>
</evidence>
<dbReference type="PIRSF" id="PIRSF000151">
    <property type="entry name" value="GPR"/>
    <property type="match status" value="1"/>
</dbReference>
<evidence type="ECO:0000256" key="4">
    <source>
        <dbReference type="ARBA" id="ARBA00022857"/>
    </source>
</evidence>
<keyword evidence="3 7" id="KW-0641">Proline biosynthesis</keyword>
<evidence type="ECO:0000313" key="9">
    <source>
        <dbReference type="EMBL" id="VVC04484.1"/>
    </source>
</evidence>
<comment type="caution">
    <text evidence="9">The sequence shown here is derived from an EMBL/GenBank/DDBJ whole genome shotgun (WGS) entry which is preliminary data.</text>
</comment>
<dbReference type="GO" id="GO:0005737">
    <property type="term" value="C:cytoplasm"/>
    <property type="evidence" value="ECO:0007669"/>
    <property type="project" value="UniProtKB-SubCell"/>
</dbReference>
<dbReference type="UniPathway" id="UPA00098">
    <property type="reaction ID" value="UER00360"/>
</dbReference>
<evidence type="ECO:0000256" key="1">
    <source>
        <dbReference type="ARBA" id="ARBA00004985"/>
    </source>
</evidence>
<dbReference type="GO" id="GO:0050661">
    <property type="term" value="F:NADP binding"/>
    <property type="evidence" value="ECO:0007669"/>
    <property type="project" value="InterPro"/>
</dbReference>
<evidence type="ECO:0000256" key="5">
    <source>
        <dbReference type="ARBA" id="ARBA00023002"/>
    </source>
</evidence>
<evidence type="ECO:0000256" key="2">
    <source>
        <dbReference type="ARBA" id="ARBA00022605"/>
    </source>
</evidence>
<protein>
    <recommendedName>
        <fullName evidence="7">Gamma-glutamyl phosphate reductase</fullName>
        <shortName evidence="7">GPR</shortName>
        <ecNumber evidence="7">1.2.1.41</ecNumber>
    </recommendedName>
    <alternativeName>
        <fullName evidence="7">Glutamate-5-semialdehyde dehydrogenase</fullName>
    </alternativeName>
    <alternativeName>
        <fullName evidence="7">Glutamyl-gamma-semialdehyde dehydrogenase</fullName>
        <shortName evidence="7">GSA dehydrogenase</shortName>
    </alternativeName>
</protein>
<comment type="subcellular location">
    <subcellularLocation>
        <location evidence="7">Cytoplasm</location>
    </subcellularLocation>
</comment>
<sequence length="405" mass="44444">MDILGLIEDARSATPSLANLSTQEKNQLLLRMADSIEKNTKTILEANLRDLAASKLSKNVEDRLLLTEDRIRLMAQDVRKVATLPDPVGEEKKWTVPSGLTIHQNKVPFGVIGVIYENRPNVTIDIASLCLKSGNSCILRGSASALTTNRTLVKAIEPILPKGAVCLVDSADRSAVEIMLKARGKIDLLIPRGGAELINHVVQNSRVPIIETGTGNCHVYVDETADLTMAEKIIINAKCQRPSVCNAEEKLLVHKKIAAKFIPRIVKVLRENKVEVRGCSETKKIIPDVILAKEEDWSREYLDLIIAIRVVSDVDEAIVHINKYNSKHTEAIITKNKNNADKFTKNVDAAVVMVNASTRFTDGGQFGFGAEVGISTQKLHSRGPMGLEALTCTKYIVEGTGQIRN</sequence>
<evidence type="ECO:0000256" key="3">
    <source>
        <dbReference type="ARBA" id="ARBA00022650"/>
    </source>
</evidence>
<dbReference type="NCBIfam" id="NF001221">
    <property type="entry name" value="PRK00197.1"/>
    <property type="match status" value="1"/>
</dbReference>
<comment type="catalytic activity">
    <reaction evidence="6 7">
        <text>L-glutamate 5-semialdehyde + phosphate + NADP(+) = L-glutamyl 5-phosphate + NADPH + H(+)</text>
        <dbReference type="Rhea" id="RHEA:19541"/>
        <dbReference type="ChEBI" id="CHEBI:15378"/>
        <dbReference type="ChEBI" id="CHEBI:43474"/>
        <dbReference type="ChEBI" id="CHEBI:57783"/>
        <dbReference type="ChEBI" id="CHEBI:58066"/>
        <dbReference type="ChEBI" id="CHEBI:58274"/>
        <dbReference type="ChEBI" id="CHEBI:58349"/>
        <dbReference type="EC" id="1.2.1.41"/>
    </reaction>
</comment>
<comment type="pathway">
    <text evidence="1 7">Amino-acid biosynthesis; L-proline biosynthesis; L-glutamate 5-semialdehyde from L-glutamate: step 2/2.</text>
</comment>
<dbReference type="EC" id="1.2.1.41" evidence="7"/>
<dbReference type="Gene3D" id="3.40.605.10">
    <property type="entry name" value="Aldehyde Dehydrogenase, Chain A, domain 1"/>
    <property type="match status" value="1"/>
</dbReference>
<accession>A0A5E4LR75</accession>
<keyword evidence="5 7" id="KW-0560">Oxidoreductase</keyword>
<reference evidence="9 10" key="1">
    <citation type="submission" date="2019-08" db="EMBL/GenBank/DDBJ databases">
        <authorList>
            <person name="Vazquez-Campos X."/>
        </authorList>
    </citation>
    <scope>NUCLEOTIDE SEQUENCE [LARGE SCALE GENOMIC DNA]</scope>
    <source>
        <strain evidence="9">LFW-283_2</strain>
    </source>
</reference>
<dbReference type="InterPro" id="IPR016161">
    <property type="entry name" value="Ald_DH/histidinol_DH"/>
</dbReference>
<dbReference type="Proteomes" id="UP000789941">
    <property type="component" value="Unassembled WGS sequence"/>
</dbReference>
<dbReference type="NCBIfam" id="TIGR00407">
    <property type="entry name" value="proA"/>
    <property type="match status" value="1"/>
</dbReference>
<name>A0A5E4LR75_9ARCH</name>
<dbReference type="InterPro" id="IPR012134">
    <property type="entry name" value="Glu-5-SA_DH"/>
</dbReference>
<dbReference type="InterPro" id="IPR016162">
    <property type="entry name" value="Ald_DH_N"/>
</dbReference>
<dbReference type="EMBL" id="CABMJJ010000009">
    <property type="protein sequence ID" value="VVC04484.1"/>
    <property type="molecule type" value="Genomic_DNA"/>
</dbReference>
<dbReference type="InterPro" id="IPR020593">
    <property type="entry name" value="G-glutamylP_reductase_CS"/>
</dbReference>
<dbReference type="PROSITE" id="PS01223">
    <property type="entry name" value="PROA"/>
    <property type="match status" value="1"/>
</dbReference>
<proteinExistence type="inferred from homology"/>
<dbReference type="GO" id="GO:0055129">
    <property type="term" value="P:L-proline biosynthetic process"/>
    <property type="evidence" value="ECO:0007669"/>
    <property type="project" value="UniProtKB-UniRule"/>
</dbReference>
<dbReference type="HAMAP" id="MF_00412">
    <property type="entry name" value="ProA"/>
    <property type="match status" value="1"/>
</dbReference>